<organism evidence="9 10">
    <name type="scientific">Fodinicola feengrottensis</name>
    <dbReference type="NCBI Taxonomy" id="435914"/>
    <lineage>
        <taxon>Bacteria</taxon>
        <taxon>Bacillati</taxon>
        <taxon>Actinomycetota</taxon>
        <taxon>Actinomycetes</taxon>
        <taxon>Mycobacteriales</taxon>
        <taxon>Fodinicola</taxon>
    </lineage>
</organism>
<dbReference type="PROSITE" id="PS50850">
    <property type="entry name" value="MFS"/>
    <property type="match status" value="1"/>
</dbReference>
<feature type="transmembrane region" description="Helical" evidence="7">
    <location>
        <begin position="265"/>
        <end position="287"/>
    </location>
</feature>
<evidence type="ECO:0000256" key="3">
    <source>
        <dbReference type="ARBA" id="ARBA00022475"/>
    </source>
</evidence>
<feature type="transmembrane region" description="Helical" evidence="7">
    <location>
        <begin position="103"/>
        <end position="124"/>
    </location>
</feature>
<comment type="caution">
    <text evidence="9">The sequence shown here is derived from an EMBL/GenBank/DDBJ whole genome shotgun (WGS) entry which is preliminary data.</text>
</comment>
<feature type="transmembrane region" description="Helical" evidence="7">
    <location>
        <begin position="227"/>
        <end position="245"/>
    </location>
</feature>
<evidence type="ECO:0000256" key="5">
    <source>
        <dbReference type="ARBA" id="ARBA00022989"/>
    </source>
</evidence>
<feature type="domain" description="Major facilitator superfamily (MFS) profile" evidence="8">
    <location>
        <begin position="12"/>
        <end position="483"/>
    </location>
</feature>
<dbReference type="InterPro" id="IPR036259">
    <property type="entry name" value="MFS_trans_sf"/>
</dbReference>
<dbReference type="SUPFAM" id="SSF103473">
    <property type="entry name" value="MFS general substrate transporter"/>
    <property type="match status" value="1"/>
</dbReference>
<keyword evidence="3" id="KW-1003">Cell membrane</keyword>
<reference evidence="10" key="1">
    <citation type="journal article" date="2019" name="Int. J. Syst. Evol. Microbiol.">
        <title>The Global Catalogue of Microorganisms (GCM) 10K type strain sequencing project: providing services to taxonomists for standard genome sequencing and annotation.</title>
        <authorList>
            <consortium name="The Broad Institute Genomics Platform"/>
            <consortium name="The Broad Institute Genome Sequencing Center for Infectious Disease"/>
            <person name="Wu L."/>
            <person name="Ma J."/>
        </authorList>
    </citation>
    <scope>NUCLEOTIDE SEQUENCE [LARGE SCALE GENOMIC DNA]</scope>
    <source>
        <strain evidence="10">JCM 14718</strain>
    </source>
</reference>
<feature type="transmembrane region" description="Helical" evidence="7">
    <location>
        <begin position="162"/>
        <end position="186"/>
    </location>
</feature>
<dbReference type="Gene3D" id="1.20.1250.20">
    <property type="entry name" value="MFS general substrate transporter like domains"/>
    <property type="match status" value="1"/>
</dbReference>
<accession>A0ABP4RZ49</accession>
<evidence type="ECO:0000259" key="8">
    <source>
        <dbReference type="PROSITE" id="PS50850"/>
    </source>
</evidence>
<comment type="subcellular location">
    <subcellularLocation>
        <location evidence="1">Cell membrane</location>
        <topology evidence="1">Multi-pass membrane protein</topology>
    </subcellularLocation>
</comment>
<dbReference type="PANTHER" id="PTHR42718">
    <property type="entry name" value="MAJOR FACILITATOR SUPERFAMILY MULTIDRUG TRANSPORTER MFSC"/>
    <property type="match status" value="1"/>
</dbReference>
<dbReference type="PANTHER" id="PTHR42718:SF47">
    <property type="entry name" value="METHYL VIOLOGEN RESISTANCE PROTEIN SMVA"/>
    <property type="match status" value="1"/>
</dbReference>
<sequence>MTERATRREWIGLAVLALPTILAAMDFSVLFLALPLLEKDLHASSTQLLWIMDVYGFTIAGFLVTMGTLGDRIGRRRLLMIGAAAFGLFSVVAAYSTSADMLIAARALLGIAGATLMPSTLALISGMFRNERQRGTAISVWATCLLVGTVIGPLVGGVLLSVFWWGSVFLMGVPVMALLLVTAPILLPEQRDSTAGRIDLISVLLSLGAILPVIYGLKEIANTGLRLVPALALVLGLGVGAAFVVRQLRSKNPLMDVRLFRTPAVAVGLVVLLLGGAAAGGVSYLFAQFLQLVAGLSALHAGFWLVPDSLGMIVSSLLAPVIARRFRPAYVITGGLVVSLLGFVVLAHIPATGGLPVALTGIVIVFFGIAPTWVLGTDQTIAAATAERAGSVASMSETASELGISLGIAVLGSVSNAVYRGQALPGGARESLAAAVAANVPADVLDTARAAFTSGFHAAGWIGAVVVAILAVAVAVSFRPTNSAA</sequence>
<feature type="transmembrane region" description="Helical" evidence="7">
    <location>
        <begin position="299"/>
        <end position="322"/>
    </location>
</feature>
<evidence type="ECO:0000313" key="9">
    <source>
        <dbReference type="EMBL" id="GAA1662924.1"/>
    </source>
</evidence>
<evidence type="ECO:0000256" key="2">
    <source>
        <dbReference type="ARBA" id="ARBA00022448"/>
    </source>
</evidence>
<dbReference type="RefSeq" id="WP_344307635.1">
    <property type="nucleotide sequence ID" value="NZ_BAAANY010000003.1"/>
</dbReference>
<keyword evidence="4 7" id="KW-0812">Transmembrane</keyword>
<name>A0ABP4RZ49_9ACTN</name>
<evidence type="ECO:0000256" key="6">
    <source>
        <dbReference type="ARBA" id="ARBA00023136"/>
    </source>
</evidence>
<dbReference type="InterPro" id="IPR020846">
    <property type="entry name" value="MFS_dom"/>
</dbReference>
<feature type="transmembrane region" description="Helical" evidence="7">
    <location>
        <begin position="78"/>
        <end position="97"/>
    </location>
</feature>
<feature type="transmembrane region" description="Helical" evidence="7">
    <location>
        <begin position="48"/>
        <end position="66"/>
    </location>
</feature>
<feature type="transmembrane region" description="Helical" evidence="7">
    <location>
        <begin position="198"/>
        <end position="215"/>
    </location>
</feature>
<dbReference type="Gene3D" id="1.20.1720.10">
    <property type="entry name" value="Multidrug resistance protein D"/>
    <property type="match status" value="1"/>
</dbReference>
<feature type="transmembrane region" description="Helical" evidence="7">
    <location>
        <begin position="329"/>
        <end position="349"/>
    </location>
</feature>
<feature type="transmembrane region" description="Helical" evidence="7">
    <location>
        <begin position="458"/>
        <end position="478"/>
    </location>
</feature>
<dbReference type="InterPro" id="IPR011701">
    <property type="entry name" value="MFS"/>
</dbReference>
<dbReference type="EMBL" id="BAAANY010000003">
    <property type="protein sequence ID" value="GAA1662924.1"/>
    <property type="molecule type" value="Genomic_DNA"/>
</dbReference>
<evidence type="ECO:0000256" key="7">
    <source>
        <dbReference type="SAM" id="Phobius"/>
    </source>
</evidence>
<feature type="transmembrane region" description="Helical" evidence="7">
    <location>
        <begin position="12"/>
        <end position="36"/>
    </location>
</feature>
<evidence type="ECO:0000256" key="4">
    <source>
        <dbReference type="ARBA" id="ARBA00022692"/>
    </source>
</evidence>
<keyword evidence="5 7" id="KW-1133">Transmembrane helix</keyword>
<evidence type="ECO:0000256" key="1">
    <source>
        <dbReference type="ARBA" id="ARBA00004651"/>
    </source>
</evidence>
<keyword evidence="6 7" id="KW-0472">Membrane</keyword>
<keyword evidence="2" id="KW-0813">Transport</keyword>
<dbReference type="Pfam" id="PF07690">
    <property type="entry name" value="MFS_1"/>
    <property type="match status" value="1"/>
</dbReference>
<dbReference type="CDD" id="cd17321">
    <property type="entry name" value="MFS_MMR_MDR_like"/>
    <property type="match status" value="1"/>
</dbReference>
<keyword evidence="10" id="KW-1185">Reference proteome</keyword>
<dbReference type="Proteomes" id="UP001500618">
    <property type="component" value="Unassembled WGS sequence"/>
</dbReference>
<feature type="transmembrane region" description="Helical" evidence="7">
    <location>
        <begin position="136"/>
        <end position="156"/>
    </location>
</feature>
<feature type="transmembrane region" description="Helical" evidence="7">
    <location>
        <begin position="355"/>
        <end position="375"/>
    </location>
</feature>
<protein>
    <submittedName>
        <fullName evidence="9">MFS transporter</fullName>
    </submittedName>
</protein>
<proteinExistence type="predicted"/>
<evidence type="ECO:0000313" key="10">
    <source>
        <dbReference type="Proteomes" id="UP001500618"/>
    </source>
</evidence>
<gene>
    <name evidence="9" type="ORF">GCM10009765_10510</name>
</gene>